<evidence type="ECO:0000259" key="8">
    <source>
        <dbReference type="Pfam" id="PF10035"/>
    </source>
</evidence>
<keyword evidence="10" id="KW-1185">Reference proteome</keyword>
<feature type="domain" description="DUF2179" evidence="8">
    <location>
        <begin position="325"/>
        <end position="375"/>
    </location>
</feature>
<evidence type="ECO:0000256" key="6">
    <source>
        <dbReference type="SAM" id="MobiDB-lite"/>
    </source>
</evidence>
<evidence type="ECO:0000256" key="5">
    <source>
        <dbReference type="ARBA" id="ARBA00023136"/>
    </source>
</evidence>
<evidence type="ECO:0000256" key="1">
    <source>
        <dbReference type="ARBA" id="ARBA00004651"/>
    </source>
</evidence>
<dbReference type="InterPro" id="IPR051461">
    <property type="entry name" value="UPF0750_membrane"/>
</dbReference>
<dbReference type="GO" id="GO:0005886">
    <property type="term" value="C:plasma membrane"/>
    <property type="evidence" value="ECO:0007669"/>
    <property type="project" value="UniProtKB-SubCell"/>
</dbReference>
<feature type="transmembrane region" description="Helical" evidence="7">
    <location>
        <begin position="272"/>
        <end position="291"/>
    </location>
</feature>
<dbReference type="KEGG" id="mfp:MBIO_0334"/>
<dbReference type="Gene3D" id="3.30.70.120">
    <property type="match status" value="1"/>
</dbReference>
<dbReference type="AlphaFoldDB" id="C4XEM7"/>
<comment type="subcellular location">
    <subcellularLocation>
        <location evidence="1">Cell membrane</location>
        <topology evidence="1">Multi-pass membrane protein</topology>
    </subcellularLocation>
</comment>
<evidence type="ECO:0000256" key="2">
    <source>
        <dbReference type="ARBA" id="ARBA00022475"/>
    </source>
</evidence>
<feature type="transmembrane region" description="Helical" evidence="7">
    <location>
        <begin position="184"/>
        <end position="206"/>
    </location>
</feature>
<feature type="transmembrane region" description="Helical" evidence="7">
    <location>
        <begin position="54"/>
        <end position="74"/>
    </location>
</feature>
<evidence type="ECO:0000313" key="9">
    <source>
        <dbReference type="EMBL" id="BAH69599.1"/>
    </source>
</evidence>
<evidence type="ECO:0000313" key="10">
    <source>
        <dbReference type="Proteomes" id="UP000006810"/>
    </source>
</evidence>
<feature type="transmembrane region" description="Helical" evidence="7">
    <location>
        <begin position="134"/>
        <end position="155"/>
    </location>
</feature>
<dbReference type="HOGENOM" id="CLU_043038_0_0_14"/>
<name>C4XEM7_MYCFP</name>
<dbReference type="PANTHER" id="PTHR33545">
    <property type="entry name" value="UPF0750 MEMBRANE PROTEIN YITT-RELATED"/>
    <property type="match status" value="1"/>
</dbReference>
<keyword evidence="3 7" id="KW-0812">Transmembrane</keyword>
<evidence type="ECO:0000256" key="7">
    <source>
        <dbReference type="SAM" id="Phobius"/>
    </source>
</evidence>
<dbReference type="eggNOG" id="COG1284">
    <property type="taxonomic scope" value="Bacteria"/>
</dbReference>
<protein>
    <recommendedName>
        <fullName evidence="8">DUF2179 domain-containing protein</fullName>
    </recommendedName>
</protein>
<reference evidence="9 10" key="1">
    <citation type="journal article" date="2009" name="Curr. Microbiol.">
        <title>Molecular cloning and expression of a novel cholinephosphotransferase involved in glycoglycerophospholipid biosynthesis of Mycoplasma fermentans.</title>
        <authorList>
            <person name="Ishida N."/>
            <person name="Irikura D."/>
            <person name="Matsuda K."/>
            <person name="Sato S."/>
            <person name="Asano K."/>
        </authorList>
    </citation>
    <scope>NUCLEOTIDE SEQUENCE [LARGE SCALE GENOMIC DNA]</scope>
    <source>
        <strain evidence="10">ATCC 19989 / NBRC 14854 / NCTC 10117 / PG18</strain>
    </source>
</reference>
<organism evidence="9 10">
    <name type="scientific">Mycoplasmopsis fermentans (strain ATCC 19989 / NBRC 14854 / NCTC 10117 / PG18)</name>
    <name type="common">Mycoplasma fermentans</name>
    <dbReference type="NCBI Taxonomy" id="496833"/>
    <lineage>
        <taxon>Bacteria</taxon>
        <taxon>Bacillati</taxon>
        <taxon>Mycoplasmatota</taxon>
        <taxon>Mycoplasmoidales</taxon>
        <taxon>Metamycoplasmataceae</taxon>
        <taxon>Mycoplasmopsis</taxon>
    </lineage>
</organism>
<dbReference type="Proteomes" id="UP000006810">
    <property type="component" value="Chromosome"/>
</dbReference>
<evidence type="ECO:0000256" key="4">
    <source>
        <dbReference type="ARBA" id="ARBA00022989"/>
    </source>
</evidence>
<accession>C4XEM7</accession>
<dbReference type="InterPro" id="IPR015867">
    <property type="entry name" value="N-reg_PII/ATP_PRibTrfase_C"/>
</dbReference>
<feature type="region of interest" description="Disordered" evidence="6">
    <location>
        <begin position="1"/>
        <end position="22"/>
    </location>
</feature>
<proteinExistence type="predicted"/>
<feature type="transmembrane region" description="Helical" evidence="7">
    <location>
        <begin position="109"/>
        <end position="127"/>
    </location>
</feature>
<dbReference type="PANTHER" id="PTHR33545:SF5">
    <property type="entry name" value="UPF0750 MEMBRANE PROTEIN YITT"/>
    <property type="match status" value="1"/>
</dbReference>
<keyword evidence="2" id="KW-1003">Cell membrane</keyword>
<dbReference type="InterPro" id="IPR003740">
    <property type="entry name" value="YitT"/>
</dbReference>
<keyword evidence="5 7" id="KW-0472">Membrane</keyword>
<keyword evidence="4 7" id="KW-1133">Transmembrane helix</keyword>
<dbReference type="Pfam" id="PF02588">
    <property type="entry name" value="YitT_membrane"/>
    <property type="match status" value="1"/>
</dbReference>
<evidence type="ECO:0000256" key="3">
    <source>
        <dbReference type="ARBA" id="ARBA00022692"/>
    </source>
</evidence>
<dbReference type="EMBL" id="AP009608">
    <property type="protein sequence ID" value="BAH69599.1"/>
    <property type="molecule type" value="Genomic_DNA"/>
</dbReference>
<gene>
    <name evidence="9" type="ordered locus">MBIO_0334</name>
</gene>
<dbReference type="Pfam" id="PF10035">
    <property type="entry name" value="DUF2179"/>
    <property type="match status" value="1"/>
</dbReference>
<sequence>MDNVIKYNKNMNTPQDNKNHEDKRVQVEIKRSKVKQSFLHFGSLYRVKKLRWQVLLSVLIGLIFGLGQFLLVQITGLYNLGLDAFCQSVARIAKHFITDDNWKNNIYNLLFWTVNLLANIPLFILGYKKVNKRFGFLTIIFMTTATIFGLIIGFITGSENWFIFTKIKAEELTWDEAKGGNLTIFVYALVWAFLQAGIAAALLIINSSTGGSDVLGVYWSHKKFKDVGASFIFVHLAFLTVANLIGTYIPLITPKGSFREGAYKPEYFFNPSFIAGIVMVLINGVVLNVLFPKYKIVKVEIYSSKIPEIQEKINTLKDVRFATSHLSVKGGYSGQEQEVLVTMCLYLDAAHLLEIVREFDENALFTVTDLKKVDGYFYVSVENHKSLFNKKIENKEQKKTKENVEDNSKK</sequence>
<feature type="transmembrane region" description="Helical" evidence="7">
    <location>
        <begin position="227"/>
        <end position="252"/>
    </location>
</feature>
<dbReference type="PATRIC" id="fig|496833.3.peg.763"/>
<dbReference type="InterPro" id="IPR019264">
    <property type="entry name" value="DUF2179"/>
</dbReference>